<feature type="domain" description="Polysaccharide pyruvyl transferase" evidence="1">
    <location>
        <begin position="6"/>
        <end position="148"/>
    </location>
</feature>
<sequence length="212" mass="24729">MIPAISMFNAVSVREKTAKRILDEENINNVEVVLDPTLLLDSSQWSQYAAPPMCEKPYVLIYSFSAFPYEKELLDKYTKEGIDVLYIPYAKQTYNYFDTKSRMKPVWNVGPSEFLSLIQNANMVYTDSFHGTVFSIIFKRDFVVYERDGEKQKTSKNSRLYDLLETFELGNRLVKVYSDIKELSSIDYTSVCKKLEECREHSIKWLNDAINN</sequence>
<organism evidence="2">
    <name type="scientific">uncultured Prevotella sp</name>
    <dbReference type="NCBI Taxonomy" id="159272"/>
    <lineage>
        <taxon>Bacteria</taxon>
        <taxon>Pseudomonadati</taxon>
        <taxon>Bacteroidota</taxon>
        <taxon>Bacteroidia</taxon>
        <taxon>Bacteroidales</taxon>
        <taxon>Prevotellaceae</taxon>
        <taxon>Prevotella</taxon>
        <taxon>environmental samples</taxon>
    </lineage>
</organism>
<evidence type="ECO:0000313" key="2">
    <source>
        <dbReference type="EMBL" id="QIM10124.1"/>
    </source>
</evidence>
<proteinExistence type="predicted"/>
<dbReference type="EMBL" id="MN990733">
    <property type="protein sequence ID" value="QIM10124.1"/>
    <property type="molecule type" value="Genomic_DNA"/>
</dbReference>
<dbReference type="Pfam" id="PF04230">
    <property type="entry name" value="PS_pyruv_trans"/>
    <property type="match status" value="1"/>
</dbReference>
<protein>
    <recommendedName>
        <fullName evidence="1">Polysaccharide pyruvyl transferase domain-containing protein</fullName>
    </recommendedName>
</protein>
<evidence type="ECO:0000259" key="1">
    <source>
        <dbReference type="Pfam" id="PF04230"/>
    </source>
</evidence>
<reference evidence="2" key="1">
    <citation type="journal article" date="2020" name="J. ISSAAS">
        <title>Lactobacilli and other gastrointestinal microbiota of Peromyscus leucopus, reservoir host for agents of Lyme disease and other zoonoses in North America.</title>
        <authorList>
            <person name="Milovic A."/>
            <person name="Bassam K."/>
            <person name="Shao H."/>
            <person name="Chatzistamou I."/>
            <person name="Tufts D.M."/>
            <person name="Diuk-Wasser M."/>
            <person name="Barbour A.G."/>
        </authorList>
    </citation>
    <scope>NUCLEOTIDE SEQUENCE</scope>
    <source>
        <strain evidence="2">LL70</strain>
    </source>
</reference>
<accession>A0A6G8F1E8</accession>
<dbReference type="AlphaFoldDB" id="A0A6G8F1E8"/>
<dbReference type="InterPro" id="IPR007345">
    <property type="entry name" value="Polysacch_pyruvyl_Trfase"/>
</dbReference>
<gene>
    <name evidence="2" type="ORF">Prevot485_2230</name>
</gene>
<name>A0A6G8F1E8_9BACT</name>